<proteinExistence type="predicted"/>
<accession>A0ABP0HF23</accession>
<organism evidence="3 5">
    <name type="scientific">Durusdinium trenchii</name>
    <dbReference type="NCBI Taxonomy" id="1381693"/>
    <lineage>
        <taxon>Eukaryota</taxon>
        <taxon>Sar</taxon>
        <taxon>Alveolata</taxon>
        <taxon>Dinophyceae</taxon>
        <taxon>Suessiales</taxon>
        <taxon>Symbiodiniaceae</taxon>
        <taxon>Durusdinium</taxon>
    </lineage>
</organism>
<dbReference type="EMBL" id="CAXAMM010000503">
    <property type="protein sequence ID" value="CAK8987754.1"/>
    <property type="molecule type" value="Genomic_DNA"/>
</dbReference>
<sequence>VLHTQFHPELLCGRLCTWTNELSASHPQMEDVSIEDVRAEAAVAVAGTLVEKVQQERRTNGAKVVRYPPPPPFIRAVLLVQAFVRRRAFLRSFGGVGTGDNVDEEILELAPAKPMMSIALNFVRRLKNFRWVNIEREATLVAGLVDAQAANITMRDVSAVVNYYQDKVPSDHLSLNVLQEALDRQVIVAKEALQEKASRLTTPAAIVDAMEEVIKDFQVPPEREDRVLDQTRIRLKRIVVEAEENLRKMLAESSSTPAIDMVANKFKQDFRAVASVVEEEIKVARIRRVQFLEMELETRWSRPFAGPLPPHSRAARRYELELGKKNPKVISFVTEEARHAATLEADFEVELSQLRSKVRELTKKRMEARARSMIQDFDEKLADAAAQVQEVIDRALINIGPENPKVIQRAKELLSPDAHSTLFALQAENMADNLRAELSIADPSPEAGDRRRGCAMALAALLGQLKRDHPLQAKLKAEFATDFSEVQAVLEPDEPPLPPPEEGPPGEEITTPPLETQVQTQEEADISQAQRDLERTLTMNEDPFKLEPTPEENNQALFEAGVRQYDDDLNLDVPEDEQDLWGAPKGFAELSSINDEAVSARFGRGAKNTRPS</sequence>
<name>A0ABP0HF23_9DINO</name>
<evidence type="ECO:0000313" key="3">
    <source>
        <dbReference type="EMBL" id="CAK8987754.1"/>
    </source>
</evidence>
<feature type="non-terminal residue" evidence="3">
    <location>
        <position position="1"/>
    </location>
</feature>
<gene>
    <name evidence="3" type="ORF">SCF082_LOCUS1106</name>
    <name evidence="4" type="ORF">SCF082_LOCUS1119</name>
</gene>
<feature type="region of interest" description="Disordered" evidence="2">
    <location>
        <begin position="490"/>
        <end position="512"/>
    </location>
</feature>
<protein>
    <submittedName>
        <fullName evidence="3">Uncharacterized protein</fullName>
    </submittedName>
</protein>
<dbReference type="Proteomes" id="UP001642464">
    <property type="component" value="Unassembled WGS sequence"/>
</dbReference>
<evidence type="ECO:0000256" key="2">
    <source>
        <dbReference type="SAM" id="MobiDB-lite"/>
    </source>
</evidence>
<evidence type="ECO:0000313" key="5">
    <source>
        <dbReference type="Proteomes" id="UP001642464"/>
    </source>
</evidence>
<evidence type="ECO:0000256" key="1">
    <source>
        <dbReference type="SAM" id="Coils"/>
    </source>
</evidence>
<keyword evidence="1" id="KW-0175">Coiled coil</keyword>
<feature type="coiled-coil region" evidence="1">
    <location>
        <begin position="344"/>
        <end position="394"/>
    </location>
</feature>
<keyword evidence="5" id="KW-1185">Reference proteome</keyword>
<comment type="caution">
    <text evidence="3">The sequence shown here is derived from an EMBL/GenBank/DDBJ whole genome shotgun (WGS) entry which is preliminary data.</text>
</comment>
<evidence type="ECO:0000313" key="4">
    <source>
        <dbReference type="EMBL" id="CAK8987781.1"/>
    </source>
</evidence>
<dbReference type="EMBL" id="CAXAMM010000514">
    <property type="protein sequence ID" value="CAK8987781.1"/>
    <property type="molecule type" value="Genomic_DNA"/>
</dbReference>
<reference evidence="3 5" key="1">
    <citation type="submission" date="2024-02" db="EMBL/GenBank/DDBJ databases">
        <authorList>
            <person name="Chen Y."/>
            <person name="Shah S."/>
            <person name="Dougan E. K."/>
            <person name="Thang M."/>
            <person name="Chan C."/>
        </authorList>
    </citation>
    <scope>NUCLEOTIDE SEQUENCE [LARGE SCALE GENOMIC DNA]</scope>
</reference>